<accession>Q7MBP3</accession>
<dbReference type="AlphaFoldDB" id="Q7MBP3"/>
<dbReference type="HOGENOM" id="CLU_3298603_0_0_6"/>
<dbReference type="KEGG" id="vvy:VVA1696"/>
<gene>
    <name evidence="1" type="ordered locus">VVA1696</name>
</gene>
<dbReference type="Proteomes" id="UP000002675">
    <property type="component" value="Chromosome II"/>
</dbReference>
<name>Q7MBP3_VIBVY</name>
<reference evidence="1 2" key="1">
    <citation type="journal article" date="2003" name="Genome Res.">
        <title>Comparative genome analysis of Vibrio vulnificus, a marine pathogen.</title>
        <authorList>
            <person name="Chen C.Y."/>
            <person name="Wu K.M."/>
            <person name="Chang Y.C."/>
            <person name="Chang C.H."/>
            <person name="Tsai H.C."/>
            <person name="Liao T.L."/>
            <person name="Liu Y.M."/>
            <person name="Chen H.J."/>
            <person name="Shen A.B."/>
            <person name="Li J.C."/>
            <person name="Su T.L."/>
            <person name="Shao C.P."/>
            <person name="Lee C.T."/>
            <person name="Hor L.I."/>
            <person name="Tsai S.F."/>
        </authorList>
    </citation>
    <scope>NUCLEOTIDE SEQUENCE [LARGE SCALE GENOMIC DNA]</scope>
    <source>
        <strain evidence="1 2">YJ016</strain>
    </source>
</reference>
<evidence type="ECO:0000313" key="1">
    <source>
        <dbReference type="EMBL" id="BAC97723.1"/>
    </source>
</evidence>
<evidence type="ECO:0000313" key="2">
    <source>
        <dbReference type="Proteomes" id="UP000002675"/>
    </source>
</evidence>
<protein>
    <submittedName>
        <fullName evidence="1">Uncharacterized protein</fullName>
    </submittedName>
</protein>
<organism evidence="1 2">
    <name type="scientific">Vibrio vulnificus (strain YJ016)</name>
    <dbReference type="NCBI Taxonomy" id="196600"/>
    <lineage>
        <taxon>Bacteria</taxon>
        <taxon>Pseudomonadati</taxon>
        <taxon>Pseudomonadota</taxon>
        <taxon>Gammaproteobacteria</taxon>
        <taxon>Vibrionales</taxon>
        <taxon>Vibrionaceae</taxon>
        <taxon>Vibrio</taxon>
    </lineage>
</organism>
<dbReference type="EMBL" id="BA000038">
    <property type="protein sequence ID" value="BAC97723.1"/>
    <property type="molecule type" value="Genomic_DNA"/>
</dbReference>
<sequence>MRFSIVFSLFIVYSFKKYLSPDCTALSTYDNKKVNGHFEE</sequence>
<proteinExistence type="predicted"/>